<dbReference type="InterPro" id="IPR051833">
    <property type="entry name" value="TC-DDR_regulator"/>
</dbReference>
<dbReference type="GO" id="GO:0005737">
    <property type="term" value="C:cytoplasm"/>
    <property type="evidence" value="ECO:0007669"/>
    <property type="project" value="UniProtKB-SubCell"/>
</dbReference>
<feature type="compositionally biased region" description="Polar residues" evidence="4">
    <location>
        <begin position="270"/>
        <end position="287"/>
    </location>
</feature>
<reference evidence="5" key="1">
    <citation type="submission" date="2020-11" db="EMBL/GenBank/DDBJ databases">
        <authorList>
            <person name="Tran Van P."/>
        </authorList>
    </citation>
    <scope>NUCLEOTIDE SEQUENCE</scope>
</reference>
<evidence type="ECO:0000256" key="1">
    <source>
        <dbReference type="ARBA" id="ARBA00004496"/>
    </source>
</evidence>
<dbReference type="EMBL" id="OE844598">
    <property type="protein sequence ID" value="CAD7605733.1"/>
    <property type="molecule type" value="Genomic_DNA"/>
</dbReference>
<evidence type="ECO:0000256" key="3">
    <source>
        <dbReference type="ARBA" id="ARBA00022553"/>
    </source>
</evidence>
<feature type="compositionally biased region" description="Polar residues" evidence="4">
    <location>
        <begin position="31"/>
        <end position="51"/>
    </location>
</feature>
<comment type="subcellular location">
    <subcellularLocation>
        <location evidence="1">Cytoplasm</location>
    </subcellularLocation>
</comment>
<feature type="region of interest" description="Disordered" evidence="4">
    <location>
        <begin position="28"/>
        <end position="51"/>
    </location>
</feature>
<evidence type="ECO:0000256" key="4">
    <source>
        <dbReference type="SAM" id="MobiDB-lite"/>
    </source>
</evidence>
<evidence type="ECO:0000313" key="5">
    <source>
        <dbReference type="EMBL" id="CAD7605733.1"/>
    </source>
</evidence>
<sequence>MGFQAPTSLATGREGLASVAYSMSDGRFTRADNNASPVPSTIPQQNATQAHQQPMLNATTLPPGYAYFYGGGMVPGSFQYGTPAIYPMPPATNTHGSTTSTQYPKPGSYGSGYSTGYEGLSQNQDYGKTSYVSGNQTQNKTGVGANAGTTGSSATDLTGSMYGKSHVALGKVNSYEKQAFHSGTPPPFNMAGSQSTPMAPSAPHQLETSPECNRDDSFGKCRAFSASSNHPHQYHKRLVSSTPIPNFIKPMLLPESGSSTNQRSQSSSQPNKSGAKQGYSPSYWTPN</sequence>
<name>A0A7R9PR79_TIMGE</name>
<accession>A0A7R9PR79</accession>
<dbReference type="AlphaFoldDB" id="A0A7R9PR79"/>
<feature type="compositionally biased region" description="Low complexity" evidence="4">
    <location>
        <begin position="256"/>
        <end position="269"/>
    </location>
</feature>
<feature type="region of interest" description="Disordered" evidence="4">
    <location>
        <begin position="246"/>
        <end position="287"/>
    </location>
</feature>
<dbReference type="GO" id="GO:0005634">
    <property type="term" value="C:nucleus"/>
    <property type="evidence" value="ECO:0007669"/>
    <property type="project" value="TreeGrafter"/>
</dbReference>
<keyword evidence="3" id="KW-0597">Phosphoprotein</keyword>
<proteinExistence type="predicted"/>
<organism evidence="5">
    <name type="scientific">Timema genevievae</name>
    <name type="common">Walking stick</name>
    <dbReference type="NCBI Taxonomy" id="629358"/>
    <lineage>
        <taxon>Eukaryota</taxon>
        <taxon>Metazoa</taxon>
        <taxon>Ecdysozoa</taxon>
        <taxon>Arthropoda</taxon>
        <taxon>Hexapoda</taxon>
        <taxon>Insecta</taxon>
        <taxon>Pterygota</taxon>
        <taxon>Neoptera</taxon>
        <taxon>Polyneoptera</taxon>
        <taxon>Phasmatodea</taxon>
        <taxon>Timematodea</taxon>
        <taxon>Timematoidea</taxon>
        <taxon>Timematidae</taxon>
        <taxon>Timema</taxon>
    </lineage>
</organism>
<protein>
    <submittedName>
        <fullName evidence="5">Uncharacterized protein</fullName>
    </submittedName>
</protein>
<gene>
    <name evidence="5" type="ORF">TGEB3V08_LOCUS9606</name>
</gene>
<dbReference type="PANTHER" id="PTHR16308:SF13">
    <property type="entry name" value="PROTEIN LINGERER"/>
    <property type="match status" value="1"/>
</dbReference>
<feature type="region of interest" description="Disordered" evidence="4">
    <location>
        <begin position="180"/>
        <end position="214"/>
    </location>
</feature>
<evidence type="ECO:0000256" key="2">
    <source>
        <dbReference type="ARBA" id="ARBA00022490"/>
    </source>
</evidence>
<keyword evidence="2" id="KW-0963">Cytoplasm</keyword>
<dbReference type="PANTHER" id="PTHR16308">
    <property type="entry name" value="UBIQUITIN ASSOCIATED PROTEIN 2-LIKE/LINGERER"/>
    <property type="match status" value="1"/>
</dbReference>